<evidence type="ECO:0000256" key="6">
    <source>
        <dbReference type="SAM" id="Phobius"/>
    </source>
</evidence>
<gene>
    <name evidence="7" type="ORF">NG900_15950</name>
</gene>
<feature type="transmembrane region" description="Helical" evidence="6">
    <location>
        <begin position="12"/>
        <end position="31"/>
    </location>
</feature>
<keyword evidence="2" id="KW-1003">Cell membrane</keyword>
<organism evidence="7 8">
    <name type="scientific">Ralstonia soli</name>
    <dbReference type="NCBI Taxonomy" id="2953896"/>
    <lineage>
        <taxon>Bacteria</taxon>
        <taxon>Pseudomonadati</taxon>
        <taxon>Pseudomonadota</taxon>
        <taxon>Betaproteobacteria</taxon>
        <taxon>Burkholderiales</taxon>
        <taxon>Burkholderiaceae</taxon>
        <taxon>Ralstonia</taxon>
    </lineage>
</organism>
<keyword evidence="8" id="KW-1185">Reference proteome</keyword>
<evidence type="ECO:0000256" key="4">
    <source>
        <dbReference type="ARBA" id="ARBA00022989"/>
    </source>
</evidence>
<evidence type="ECO:0000313" key="8">
    <source>
        <dbReference type="Proteomes" id="UP001162811"/>
    </source>
</evidence>
<proteinExistence type="predicted"/>
<feature type="transmembrane region" description="Helical" evidence="6">
    <location>
        <begin position="152"/>
        <end position="171"/>
    </location>
</feature>
<evidence type="ECO:0000313" key="7">
    <source>
        <dbReference type="EMBL" id="MCO5399693.1"/>
    </source>
</evidence>
<dbReference type="CDD" id="cd06579">
    <property type="entry name" value="TM_PBP1_transp_AraH_like"/>
    <property type="match status" value="1"/>
</dbReference>
<feature type="transmembrane region" description="Helical" evidence="6">
    <location>
        <begin position="43"/>
        <end position="72"/>
    </location>
</feature>
<evidence type="ECO:0000256" key="2">
    <source>
        <dbReference type="ARBA" id="ARBA00022475"/>
    </source>
</evidence>
<evidence type="ECO:0000256" key="5">
    <source>
        <dbReference type="ARBA" id="ARBA00023136"/>
    </source>
</evidence>
<name>A0ABT1AN27_9RALS</name>
<keyword evidence="4 6" id="KW-1133">Transmembrane helix</keyword>
<feature type="transmembrane region" description="Helical" evidence="6">
    <location>
        <begin position="275"/>
        <end position="297"/>
    </location>
</feature>
<dbReference type="InterPro" id="IPR001851">
    <property type="entry name" value="ABC_transp_permease"/>
</dbReference>
<reference evidence="7" key="2">
    <citation type="journal article" date="2023" name="Front. Microbiol.">
        <title>Ralstonia chuxiongensis sp. nov., Ralstonia mojiangensis sp. nov., and Ralstonia soli sp. nov., isolated from tobacco fields, are three novel species in the family Burkholderiaceae.</title>
        <authorList>
            <person name="Lu C.H."/>
            <person name="Zhang Y.Y."/>
            <person name="Jiang N."/>
            <person name="Chen W."/>
            <person name="Shao X."/>
            <person name="Zhao Z.M."/>
            <person name="Lu W.L."/>
            <person name="Hu X."/>
            <person name="Xi Y.X."/>
            <person name="Zou S.Y."/>
            <person name="Wei Q.J."/>
            <person name="Lin Z.L."/>
            <person name="Gong L."/>
            <person name="Gai X.T."/>
            <person name="Zhang L.Q."/>
            <person name="Li J.Y."/>
            <person name="Jin Y."/>
            <person name="Xia Z.Y."/>
        </authorList>
    </citation>
    <scope>NUCLEOTIDE SEQUENCE</scope>
    <source>
        <strain evidence="7">21MJYT02-11</strain>
    </source>
</reference>
<sequence>MRLARNGLSRYAVGLPFLLGVILLVTTPDFHRVENVVNFSGQIAALLMVSLGQMFVALIAGIDLSVGSVVSLASCIVATQPDPAIGIVLALAAGAAVGLVNGAGVAIGNVHPFVTTLSTATVLQGLCYVVLPIPGGSVAPILTWLATGNLAGWPLSLGWCIASIGLTWFVVSRSRFGLHLFAAGSNPQSAYLNGVKVKATQIGAYILCGLMAATAGIYLAARVSAGDPGLGAEFALESVAVVALGGVQLTGGIGSVMGVLIGALTLGLLTNGLNLFGISPFLGSVAIGVLLLVAVCMQRRSIVGL</sequence>
<feature type="transmembrane region" description="Helical" evidence="6">
    <location>
        <begin position="202"/>
        <end position="221"/>
    </location>
</feature>
<dbReference type="Proteomes" id="UP001162811">
    <property type="component" value="Unassembled WGS sequence"/>
</dbReference>
<keyword evidence="5 6" id="KW-0472">Membrane</keyword>
<dbReference type="Pfam" id="PF02653">
    <property type="entry name" value="BPD_transp_2"/>
    <property type="match status" value="1"/>
</dbReference>
<feature type="transmembrane region" description="Helical" evidence="6">
    <location>
        <begin position="241"/>
        <end position="269"/>
    </location>
</feature>
<dbReference type="PANTHER" id="PTHR32196">
    <property type="entry name" value="ABC TRANSPORTER PERMEASE PROTEIN YPHD-RELATED-RELATED"/>
    <property type="match status" value="1"/>
</dbReference>
<reference evidence="7" key="1">
    <citation type="submission" date="2022-06" db="EMBL/GenBank/DDBJ databases">
        <authorList>
            <person name="Lu C.-H."/>
        </authorList>
    </citation>
    <scope>NUCLEOTIDE SEQUENCE</scope>
    <source>
        <strain evidence="7">21MJYT02-11</strain>
    </source>
</reference>
<dbReference type="RefSeq" id="WP_252682209.1">
    <property type="nucleotide sequence ID" value="NZ_JAMXHT010000006.1"/>
</dbReference>
<dbReference type="EMBL" id="JAMXHT010000006">
    <property type="protein sequence ID" value="MCO5399693.1"/>
    <property type="molecule type" value="Genomic_DNA"/>
</dbReference>
<evidence type="ECO:0000256" key="3">
    <source>
        <dbReference type="ARBA" id="ARBA00022692"/>
    </source>
</evidence>
<feature type="transmembrane region" description="Helical" evidence="6">
    <location>
        <begin position="84"/>
        <end position="107"/>
    </location>
</feature>
<accession>A0ABT1AN27</accession>
<protein>
    <submittedName>
        <fullName evidence="7">ABC transporter permease</fullName>
    </submittedName>
</protein>
<comment type="caution">
    <text evidence="7">The sequence shown here is derived from an EMBL/GenBank/DDBJ whole genome shotgun (WGS) entry which is preliminary data.</text>
</comment>
<comment type="subcellular location">
    <subcellularLocation>
        <location evidence="1">Cell membrane</location>
        <topology evidence="1">Multi-pass membrane protein</topology>
    </subcellularLocation>
</comment>
<dbReference type="PANTHER" id="PTHR32196:SF63">
    <property type="entry name" value="INNER MEMBRANE ABC TRANSPORTER PERMEASE PROTEIN YJFF"/>
    <property type="match status" value="1"/>
</dbReference>
<evidence type="ECO:0000256" key="1">
    <source>
        <dbReference type="ARBA" id="ARBA00004651"/>
    </source>
</evidence>
<keyword evidence="3 6" id="KW-0812">Transmembrane</keyword>